<comment type="similarity">
    <text evidence="4">Belongs to the class-V pyridoxal-phosphate-dependent aminotransferase family. SerC subfamily.</text>
</comment>
<dbReference type="GO" id="GO:0006564">
    <property type="term" value="P:L-serine biosynthetic process"/>
    <property type="evidence" value="ECO:0007669"/>
    <property type="project" value="UniProtKB-KW"/>
</dbReference>
<keyword evidence="10" id="KW-0663">Pyridoxal phosphate</keyword>
<evidence type="ECO:0000256" key="14">
    <source>
        <dbReference type="ARBA" id="ARBA00047630"/>
    </source>
</evidence>
<evidence type="ECO:0000313" key="18">
    <source>
        <dbReference type="Proteomes" id="UP000245283"/>
    </source>
</evidence>
<keyword evidence="9" id="KW-0808">Transferase</keyword>
<organism evidence="17 18">
    <name type="scientific">Ancrocorticia populi</name>
    <dbReference type="NCBI Taxonomy" id="2175228"/>
    <lineage>
        <taxon>Bacteria</taxon>
        <taxon>Bacillati</taxon>
        <taxon>Actinomycetota</taxon>
        <taxon>Actinomycetes</taxon>
        <taxon>Actinomycetales</taxon>
        <taxon>Actinomycetaceae</taxon>
        <taxon>Ancrocorticia</taxon>
    </lineage>
</organism>
<dbReference type="InterPro" id="IPR022278">
    <property type="entry name" value="Pser_aminoTfrase"/>
</dbReference>
<dbReference type="AlphaFoldDB" id="A0A2V1KBU0"/>
<dbReference type="UniPathway" id="UPA00135">
    <property type="reaction ID" value="UER00197"/>
</dbReference>
<dbReference type="SUPFAM" id="SSF53383">
    <property type="entry name" value="PLP-dependent transferases"/>
    <property type="match status" value="1"/>
</dbReference>
<dbReference type="GO" id="GO:0004760">
    <property type="term" value="F:L-serine-pyruvate transaminase activity"/>
    <property type="evidence" value="ECO:0007669"/>
    <property type="project" value="TreeGrafter"/>
</dbReference>
<dbReference type="Gene3D" id="3.90.1150.10">
    <property type="entry name" value="Aspartate Aminotransferase, domain 1"/>
    <property type="match status" value="1"/>
</dbReference>
<dbReference type="GO" id="GO:0008453">
    <property type="term" value="F:alanine-glyoxylate transaminase activity"/>
    <property type="evidence" value="ECO:0007669"/>
    <property type="project" value="TreeGrafter"/>
</dbReference>
<accession>A0A2V1KBU0</accession>
<comment type="cofactor">
    <cofactor evidence="1">
        <name>pyridoxal 5'-phosphate</name>
        <dbReference type="ChEBI" id="CHEBI:597326"/>
    </cofactor>
</comment>
<gene>
    <name evidence="17" type="ORF">DD236_01965</name>
</gene>
<evidence type="ECO:0000259" key="16">
    <source>
        <dbReference type="Pfam" id="PF00266"/>
    </source>
</evidence>
<name>A0A2V1KBU0_9ACTO</name>
<comment type="function">
    <text evidence="2">Catalyzes the reversible conversion of 3-phosphohydroxypyruvate to phosphoserine and of 3-hydroxy-2-oxo-4-phosphonooxybutanoate to phosphohydroxythreonine.</text>
</comment>
<comment type="catalytic activity">
    <reaction evidence="15">
        <text>O-phospho-L-serine + 2-oxoglutarate = 3-phosphooxypyruvate + L-glutamate</text>
        <dbReference type="Rhea" id="RHEA:14329"/>
        <dbReference type="ChEBI" id="CHEBI:16810"/>
        <dbReference type="ChEBI" id="CHEBI:18110"/>
        <dbReference type="ChEBI" id="CHEBI:29985"/>
        <dbReference type="ChEBI" id="CHEBI:57524"/>
        <dbReference type="EC" id="2.6.1.52"/>
    </reaction>
</comment>
<comment type="pathway">
    <text evidence="3">Amino-acid biosynthesis; L-serine biosynthesis; L-serine from 3-phospho-D-glycerate: step 2/3.</text>
</comment>
<dbReference type="InterPro" id="IPR015422">
    <property type="entry name" value="PyrdxlP-dep_Trfase_small"/>
</dbReference>
<evidence type="ECO:0000313" key="17">
    <source>
        <dbReference type="EMBL" id="PWF27191.1"/>
    </source>
</evidence>
<evidence type="ECO:0000256" key="13">
    <source>
        <dbReference type="ARBA" id="ARBA00031421"/>
    </source>
</evidence>
<dbReference type="GO" id="GO:0019265">
    <property type="term" value="P:glycine biosynthetic process, by transamination of glyoxylate"/>
    <property type="evidence" value="ECO:0007669"/>
    <property type="project" value="TreeGrafter"/>
</dbReference>
<evidence type="ECO:0000256" key="4">
    <source>
        <dbReference type="ARBA" id="ARBA00006904"/>
    </source>
</evidence>
<dbReference type="GO" id="GO:0004648">
    <property type="term" value="F:O-phospho-L-serine:2-oxoglutarate aminotransferase activity"/>
    <property type="evidence" value="ECO:0007669"/>
    <property type="project" value="UniProtKB-EC"/>
</dbReference>
<evidence type="ECO:0000256" key="12">
    <source>
        <dbReference type="ARBA" id="ARBA00023299"/>
    </source>
</evidence>
<evidence type="ECO:0000256" key="6">
    <source>
        <dbReference type="ARBA" id="ARBA00022490"/>
    </source>
</evidence>
<dbReference type="InterPro" id="IPR015424">
    <property type="entry name" value="PyrdxlP-dep_Trfase"/>
</dbReference>
<keyword evidence="18" id="KW-1185">Reference proteome</keyword>
<dbReference type="Gene3D" id="3.40.640.10">
    <property type="entry name" value="Type I PLP-dependent aspartate aminotransferase-like (Major domain)"/>
    <property type="match status" value="1"/>
</dbReference>
<evidence type="ECO:0000256" key="8">
    <source>
        <dbReference type="ARBA" id="ARBA00022605"/>
    </source>
</evidence>
<keyword evidence="11" id="KW-0664">Pyridoxine biosynthesis</keyword>
<keyword evidence="8" id="KW-0028">Amino-acid biosynthesis</keyword>
<dbReference type="Proteomes" id="UP000245283">
    <property type="component" value="Unassembled WGS sequence"/>
</dbReference>
<dbReference type="InterPro" id="IPR006272">
    <property type="entry name" value="Pser_aminoTfrase_mycobac"/>
</dbReference>
<evidence type="ECO:0000256" key="2">
    <source>
        <dbReference type="ARBA" id="ARBA00003483"/>
    </source>
</evidence>
<dbReference type="PANTHER" id="PTHR21152:SF40">
    <property type="entry name" value="ALANINE--GLYOXYLATE AMINOTRANSFERASE"/>
    <property type="match status" value="1"/>
</dbReference>
<dbReference type="EMBL" id="QETB01000001">
    <property type="protein sequence ID" value="PWF27191.1"/>
    <property type="molecule type" value="Genomic_DNA"/>
</dbReference>
<evidence type="ECO:0000256" key="5">
    <source>
        <dbReference type="ARBA" id="ARBA00013030"/>
    </source>
</evidence>
<keyword evidence="7" id="KW-0032">Aminotransferase</keyword>
<evidence type="ECO:0000256" key="1">
    <source>
        <dbReference type="ARBA" id="ARBA00001933"/>
    </source>
</evidence>
<dbReference type="RefSeq" id="WP_109092691.1">
    <property type="nucleotide sequence ID" value="NZ_QETB01000001.1"/>
</dbReference>
<dbReference type="GO" id="GO:0008615">
    <property type="term" value="P:pyridoxine biosynthetic process"/>
    <property type="evidence" value="ECO:0007669"/>
    <property type="project" value="UniProtKB-KW"/>
</dbReference>
<evidence type="ECO:0000256" key="9">
    <source>
        <dbReference type="ARBA" id="ARBA00022679"/>
    </source>
</evidence>
<evidence type="ECO:0000256" key="10">
    <source>
        <dbReference type="ARBA" id="ARBA00022898"/>
    </source>
</evidence>
<comment type="caution">
    <text evidence="17">The sequence shown here is derived from an EMBL/GenBank/DDBJ whole genome shotgun (WGS) entry which is preliminary data.</text>
</comment>
<evidence type="ECO:0000256" key="11">
    <source>
        <dbReference type="ARBA" id="ARBA00023096"/>
    </source>
</evidence>
<proteinExistence type="inferred from homology"/>
<reference evidence="18" key="1">
    <citation type="submission" date="2018-05" db="EMBL/GenBank/DDBJ databases">
        <authorList>
            <person name="Li Y."/>
        </authorList>
    </citation>
    <scope>NUCLEOTIDE SEQUENCE [LARGE SCALE GENOMIC DNA]</scope>
    <source>
        <strain evidence="18">sk1b4</strain>
    </source>
</reference>
<keyword evidence="6" id="KW-0963">Cytoplasm</keyword>
<evidence type="ECO:0000256" key="15">
    <source>
        <dbReference type="ARBA" id="ARBA00049007"/>
    </source>
</evidence>
<evidence type="ECO:0000256" key="7">
    <source>
        <dbReference type="ARBA" id="ARBA00022576"/>
    </source>
</evidence>
<dbReference type="OrthoDB" id="975012at2"/>
<evidence type="ECO:0000256" key="3">
    <source>
        <dbReference type="ARBA" id="ARBA00005099"/>
    </source>
</evidence>
<dbReference type="InterPro" id="IPR000192">
    <property type="entry name" value="Aminotrans_V_dom"/>
</dbReference>
<comment type="catalytic activity">
    <reaction evidence="14">
        <text>4-(phosphooxy)-L-threonine + 2-oxoglutarate = (R)-3-hydroxy-2-oxo-4-phosphooxybutanoate + L-glutamate</text>
        <dbReference type="Rhea" id="RHEA:16573"/>
        <dbReference type="ChEBI" id="CHEBI:16810"/>
        <dbReference type="ChEBI" id="CHEBI:29985"/>
        <dbReference type="ChEBI" id="CHEBI:58452"/>
        <dbReference type="ChEBI" id="CHEBI:58538"/>
        <dbReference type="EC" id="2.6.1.52"/>
    </reaction>
</comment>
<dbReference type="PANTHER" id="PTHR21152">
    <property type="entry name" value="AMINOTRANSFERASE CLASS V"/>
    <property type="match status" value="1"/>
</dbReference>
<sequence>MTLEIPAHLLPRDGRFGSGPSKLRSQQIARLAAPDSPLGTSHRQKPVRGLVASIRGQVADLFNIPSGYEVILGNGGASLLWDAITFCLVESRPQAAVFGEFSGKVVKAISRAPWIDSVDIRRSTPGGVALCETAPGIDTYLYAHNETSTGALSPVARFGGGEALTIVDATSAAGGVSVDIGQTDLYYFSPQKNFGADGGLWLAIASPAVLERIQKLTSERWVPDILNLQLAVNNSLKDQTLNTPAIATLLMIDEQLQWMLEQGGLDAMAARTERSSAAIYDWALKREDATPFVAQAEYRSPVVATVDFDETVDTAGVSKTLRHHGVVDIDPYRSLGRNQLRIGTFPNVDPEDVEALLACLDWVIDSKR</sequence>
<dbReference type="InterPro" id="IPR015421">
    <property type="entry name" value="PyrdxlP-dep_Trfase_major"/>
</dbReference>
<feature type="domain" description="Aminotransferase class V" evidence="16">
    <location>
        <begin position="141"/>
        <end position="326"/>
    </location>
</feature>
<dbReference type="PIRSF" id="PIRSF000525">
    <property type="entry name" value="SerC"/>
    <property type="match status" value="1"/>
</dbReference>
<protein>
    <recommendedName>
        <fullName evidence="5">phosphoserine transaminase</fullName>
        <ecNumber evidence="5">2.6.1.52</ecNumber>
    </recommendedName>
    <alternativeName>
        <fullName evidence="13">Phosphohydroxythreonine aminotransferase</fullName>
    </alternativeName>
</protein>
<dbReference type="EC" id="2.6.1.52" evidence="5"/>
<dbReference type="NCBIfam" id="TIGR01366">
    <property type="entry name" value="serC_3"/>
    <property type="match status" value="1"/>
</dbReference>
<dbReference type="Pfam" id="PF00266">
    <property type="entry name" value="Aminotran_5"/>
    <property type="match status" value="1"/>
</dbReference>
<keyword evidence="12" id="KW-0718">Serine biosynthesis</keyword>